<evidence type="ECO:0000259" key="1">
    <source>
        <dbReference type="Pfam" id="PF14706"/>
    </source>
</evidence>
<dbReference type="Pfam" id="PF14706">
    <property type="entry name" value="Tnp_DNA_bind"/>
    <property type="match status" value="1"/>
</dbReference>
<dbReference type="NCBIfam" id="NF033590">
    <property type="entry name" value="transpos_IS4_3"/>
    <property type="match status" value="1"/>
</dbReference>
<dbReference type="PATRIC" id="fig|237368.3.peg.537"/>
<dbReference type="SUPFAM" id="SSF53098">
    <property type="entry name" value="Ribonuclease H-like"/>
    <property type="match status" value="1"/>
</dbReference>
<dbReference type="Proteomes" id="UP000030652">
    <property type="component" value="Unassembled WGS sequence"/>
</dbReference>
<organism evidence="2 3">
    <name type="scientific">Candidatus Scalindua brodae</name>
    <dbReference type="NCBI Taxonomy" id="237368"/>
    <lineage>
        <taxon>Bacteria</taxon>
        <taxon>Pseudomonadati</taxon>
        <taxon>Planctomycetota</taxon>
        <taxon>Candidatus Brocadiia</taxon>
        <taxon>Candidatus Brocadiales</taxon>
        <taxon>Candidatus Scalinduaceae</taxon>
        <taxon>Candidatus Scalindua</taxon>
    </lineage>
</organism>
<dbReference type="InterPro" id="IPR025639">
    <property type="entry name" value="DruA"/>
</dbReference>
<dbReference type="EMBL" id="JRYO01000037">
    <property type="protein sequence ID" value="KHE93760.1"/>
    <property type="molecule type" value="Genomic_DNA"/>
</dbReference>
<dbReference type="InterPro" id="IPR014735">
    <property type="entry name" value="Transposase_Tn5-like_N"/>
</dbReference>
<evidence type="ECO:0000313" key="2">
    <source>
        <dbReference type="EMBL" id="KHE93760.1"/>
    </source>
</evidence>
<dbReference type="PANTHER" id="PTHR37319">
    <property type="entry name" value="TRANSPOSASE"/>
    <property type="match status" value="1"/>
</dbReference>
<dbReference type="Gene3D" id="1.10.246.40">
    <property type="entry name" value="Tn5 transposase, domain 1"/>
    <property type="match status" value="1"/>
</dbReference>
<reference evidence="2 3" key="1">
    <citation type="submission" date="2014-10" db="EMBL/GenBank/DDBJ databases">
        <title>Draft genome of anammox bacterium scalindua brodae, obtained using differential coverage binning of sequence data from two enrichment reactors.</title>
        <authorList>
            <person name="Speth D.R."/>
            <person name="Russ L."/>
            <person name="Kartal B."/>
            <person name="Op den Camp H.J."/>
            <person name="Dutilh B.E."/>
            <person name="Jetten M.S."/>
        </authorList>
    </citation>
    <scope>NUCLEOTIDE SEQUENCE [LARGE SCALE GENOMIC DNA]</scope>
    <source>
        <strain evidence="2">RU1</strain>
    </source>
</reference>
<dbReference type="PANTHER" id="PTHR37319:SF1">
    <property type="entry name" value="TRANSPOSASE TN5 DIMERISATION DOMAIN-CONTAINING PROTEIN"/>
    <property type="match status" value="1"/>
</dbReference>
<proteinExistence type="predicted"/>
<name>A0A0B0ESV5_9BACT</name>
<accession>A0A0B0ESV5</accession>
<dbReference type="InterPro" id="IPR054836">
    <property type="entry name" value="Tn5_transposase"/>
</dbReference>
<dbReference type="InterPro" id="IPR038215">
    <property type="entry name" value="TN5-like_N_sf"/>
</dbReference>
<comment type="caution">
    <text evidence="2">The sequence shown here is derived from an EMBL/GenBank/DDBJ whole genome shotgun (WGS) entry which is preliminary data.</text>
</comment>
<sequence length="593" mass="68714">MTPTARNIKDKVKGTRLNYSDRLGELGKIEIVHVSSYKDINFQQWKEQISERHYLKSHKLYGQQIKYLVKSSIYGWIGALCFGSASWSLKERDERLGWDEQKRIKELPKVVCNNRFYLMPEYTVPNLASHVLSKSLKRLSCDWESIYGVSPVLVETFVDKERFSGGCYKASNWLCLGQTQGRGREDRFHEKSLSKKYIFVYELKKGILGPSLEKEESNEDWVSNEFRHAEMPNKARKKRLISLARDFYNKPSGKIPECCEGETKVKGAYRFFSDTKIEPDAILSSHVEQTIERSKSEKVVLSVNDTTSFNLSNHSRTEGLGCLSSSQGELGYLLHDTVLFTTKGVPLGVLDSQTWSREVKEHGKREQRRNKPIEEKESMKWLKSLRAMSEAQRKAPLVKYVSVGDRESDIHELFEEAEELGVNFLARSCQNRRTSQETKVWDLLENSKCAGSMDVRLKDGREVKLAIYFQEVTLLPPRDNKNCRGDVKLFAISAKEVSSMGKRPKLCWRLFTNIEVKDFEQACEKIEWYSVRFGIETYHRVLKSGRKSEDKRLEKVERLERCLAIDMIIAWRLMYLTMQGRAIPEVSSDFFLI</sequence>
<protein>
    <recommendedName>
        <fullName evidence="1">Transposase Tn5-like N-terminal domain-containing protein</fullName>
    </recommendedName>
</protein>
<evidence type="ECO:0000313" key="3">
    <source>
        <dbReference type="Proteomes" id="UP000030652"/>
    </source>
</evidence>
<feature type="domain" description="Transposase Tn5-like N-terminal" evidence="1">
    <location>
        <begin position="219"/>
        <end position="276"/>
    </location>
</feature>
<dbReference type="Gene3D" id="3.90.350.10">
    <property type="entry name" value="Transposase Inhibitor Protein From Tn5, Chain A, domain 1"/>
    <property type="match status" value="1"/>
</dbReference>
<dbReference type="AlphaFoldDB" id="A0A0B0ESV5"/>
<dbReference type="InterPro" id="IPR047768">
    <property type="entry name" value="Tn5p-like"/>
</dbReference>
<dbReference type="eggNOG" id="COG3385">
    <property type="taxonomic scope" value="Bacteria"/>
</dbReference>
<dbReference type="InterPro" id="IPR012337">
    <property type="entry name" value="RNaseH-like_sf"/>
</dbReference>
<gene>
    <name evidence="2" type="ORF">SCABRO_00493</name>
</gene>
<dbReference type="Pfam" id="PF14236">
    <property type="entry name" value="DruA"/>
    <property type="match status" value="1"/>
</dbReference>